<organism evidence="2 3">
    <name type="scientific">Anaerocolumna chitinilytica</name>
    <dbReference type="NCBI Taxonomy" id="1727145"/>
    <lineage>
        <taxon>Bacteria</taxon>
        <taxon>Bacillati</taxon>
        <taxon>Bacillota</taxon>
        <taxon>Clostridia</taxon>
        <taxon>Lachnospirales</taxon>
        <taxon>Lachnospiraceae</taxon>
        <taxon>Anaerocolumna</taxon>
    </lineage>
</organism>
<sequence length="774" mass="86661">MGSYRILRKSFGMLLIVILLVVQIFSSSVQADTGYDKTAPILNRLTISNADNIDTEKGMKITFDLKEDGVGVNNIIIIFKGQESGKRKSLQYFTFPEDGIKPLYSGMTTVTLSFDGEFFYEEMYYLEDIYLSDANGNSSEYSAQQGAECLKNSTSKIIVTHSTTTDFTEPKLNNMTIENADNIDSSTGLININVDAQEDGSGISDISLTFRNEGTALFYVNWSDYSGYPDGNELHTGKYNLIAMIQDPFVVGTYTLESVILSDHGGNYKKYTPDSPEWSKFTQKITVTKSNYVESTSPTIKSINLDNVAIVTPDCLEVPITITTGKYGVNCIFIDLINEEGRKAFLSWYSDTPIMSGTHRLKFPIDPFQGEGKFKIDYIQVIPSVGSNDIGYDRKHLNKISGFIDPTITINSAFDITYYGATGNVDAAVNAINSMIEGQTAVLDYRNNNKADKRLFQAIAGKDKTVVFENNDVQWIFNGKDINLDNCKTINLNVNISKQKGSDYGFTNDDYILYMRYAENGVLPGKVQMRINNEFLKEKYKVTSDMILTYYDQSPDVLDTDVEFAGDGYTEYEISHNSTYLLSANMPLLNSPQLVKANCVKYSYIKLNWNRVAGANGYNIYRSSSKTGSYKKVGTVTKANQLTWSDKSISIGKTYYYKIQALGAKNNIKAKYSAVISCTNAPSVTKGLKLSSKSKTSLKLTWEKQAGVTGYKIYQYKNSKWIEIETIKNYYTTSSTMKGLKSRTAYNFKVRAYKTSNKKITYGAYSEIITVSTK</sequence>
<evidence type="ECO:0000313" key="2">
    <source>
        <dbReference type="EMBL" id="BCK00215.1"/>
    </source>
</evidence>
<protein>
    <recommendedName>
        <fullName evidence="1">Fibronectin type-III domain-containing protein</fullName>
    </recommendedName>
</protein>
<dbReference type="PROSITE" id="PS50853">
    <property type="entry name" value="FN3"/>
    <property type="match status" value="1"/>
</dbReference>
<evidence type="ECO:0000313" key="3">
    <source>
        <dbReference type="Proteomes" id="UP000515703"/>
    </source>
</evidence>
<dbReference type="InterPro" id="IPR003961">
    <property type="entry name" value="FN3_dom"/>
</dbReference>
<dbReference type="Proteomes" id="UP000515703">
    <property type="component" value="Chromosome"/>
</dbReference>
<dbReference type="Gene3D" id="2.60.40.10">
    <property type="entry name" value="Immunoglobulins"/>
    <property type="match status" value="2"/>
</dbReference>
<dbReference type="EMBL" id="AP023368">
    <property type="protein sequence ID" value="BCK00215.1"/>
    <property type="molecule type" value="Genomic_DNA"/>
</dbReference>
<reference evidence="2 3" key="1">
    <citation type="submission" date="2020-08" db="EMBL/GenBank/DDBJ databases">
        <title>Draft genome sequencing of an Anaerocolumna strain isolated from anoxic soil subjected to BSD treatment.</title>
        <authorList>
            <person name="Uek A."/>
            <person name="Tonouchi A."/>
        </authorList>
    </citation>
    <scope>NUCLEOTIDE SEQUENCE [LARGE SCALE GENOMIC DNA]</scope>
    <source>
        <strain evidence="2 3">CTTW</strain>
    </source>
</reference>
<dbReference type="InterPro" id="IPR013783">
    <property type="entry name" value="Ig-like_fold"/>
</dbReference>
<dbReference type="RefSeq" id="WP_185255910.1">
    <property type="nucleotide sequence ID" value="NZ_AP023368.1"/>
</dbReference>
<keyword evidence="3" id="KW-1185">Reference proteome</keyword>
<dbReference type="SMART" id="SM00060">
    <property type="entry name" value="FN3"/>
    <property type="match status" value="2"/>
</dbReference>
<name>A0A7I8DSE7_9FIRM</name>
<accession>A0A7I8DSE7</accession>
<dbReference type="InterPro" id="IPR036116">
    <property type="entry name" value="FN3_sf"/>
</dbReference>
<feature type="domain" description="Fibronectin type-III" evidence="1">
    <location>
        <begin position="684"/>
        <end position="774"/>
    </location>
</feature>
<dbReference type="CDD" id="cd00063">
    <property type="entry name" value="FN3"/>
    <property type="match status" value="1"/>
</dbReference>
<proteinExistence type="predicted"/>
<gene>
    <name evidence="2" type="ORF">bsdcttw_32550</name>
</gene>
<dbReference type="Pfam" id="PF00041">
    <property type="entry name" value="fn3"/>
    <property type="match status" value="1"/>
</dbReference>
<dbReference type="SUPFAM" id="SSF49265">
    <property type="entry name" value="Fibronectin type III"/>
    <property type="match status" value="1"/>
</dbReference>
<dbReference type="KEGG" id="acht:bsdcttw_32550"/>
<evidence type="ECO:0000259" key="1">
    <source>
        <dbReference type="PROSITE" id="PS50853"/>
    </source>
</evidence>
<reference evidence="2 3" key="2">
    <citation type="submission" date="2020-08" db="EMBL/GenBank/DDBJ databases">
        <authorList>
            <person name="Ueki A."/>
            <person name="Tonouchi A."/>
        </authorList>
    </citation>
    <scope>NUCLEOTIDE SEQUENCE [LARGE SCALE GENOMIC DNA]</scope>
    <source>
        <strain evidence="2 3">CTTW</strain>
    </source>
</reference>
<dbReference type="AlphaFoldDB" id="A0A7I8DSE7"/>